<dbReference type="Pfam" id="PF13561">
    <property type="entry name" value="adh_short_C2"/>
    <property type="match status" value="1"/>
</dbReference>
<accession>A0A6N6JHC4</accession>
<dbReference type="InterPro" id="IPR036291">
    <property type="entry name" value="NAD(P)-bd_dom_sf"/>
</dbReference>
<evidence type="ECO:0000313" key="5">
    <source>
        <dbReference type="Proteomes" id="UP000436822"/>
    </source>
</evidence>
<protein>
    <submittedName>
        <fullName evidence="4">3-oxoacyl-ACP reductase</fullName>
    </submittedName>
</protein>
<keyword evidence="5" id="KW-1185">Reference proteome</keyword>
<gene>
    <name evidence="4" type="ORF">KIN_28050</name>
</gene>
<comment type="caution">
    <text evidence="4">The sequence shown here is derived from an EMBL/GenBank/DDBJ whole genome shotgun (WGS) entry which is preliminary data.</text>
</comment>
<dbReference type="FunFam" id="3.40.50.720:FF:000084">
    <property type="entry name" value="Short-chain dehydrogenase reductase"/>
    <property type="match status" value="1"/>
</dbReference>
<dbReference type="SMART" id="SM00822">
    <property type="entry name" value="PKS_KR"/>
    <property type="match status" value="1"/>
</dbReference>
<dbReference type="GO" id="GO:0016491">
    <property type="term" value="F:oxidoreductase activity"/>
    <property type="evidence" value="ECO:0007669"/>
    <property type="project" value="UniProtKB-KW"/>
</dbReference>
<proteinExistence type="inferred from homology"/>
<organism evidence="4 5">
    <name type="scientific">Litoreibacter roseus</name>
    <dbReference type="NCBI Taxonomy" id="2601869"/>
    <lineage>
        <taxon>Bacteria</taxon>
        <taxon>Pseudomonadati</taxon>
        <taxon>Pseudomonadota</taxon>
        <taxon>Alphaproteobacteria</taxon>
        <taxon>Rhodobacterales</taxon>
        <taxon>Roseobacteraceae</taxon>
        <taxon>Litoreibacter</taxon>
    </lineage>
</organism>
<dbReference type="Proteomes" id="UP000436822">
    <property type="component" value="Unassembled WGS sequence"/>
</dbReference>
<reference evidence="4 5" key="1">
    <citation type="submission" date="2019-12" db="EMBL/GenBank/DDBJ databases">
        <title>Litoreibacter badius sp. nov., a novel bacteriochlorophyll a-containing bacterium in the genus Litoreibacter.</title>
        <authorList>
            <person name="Kanamuro M."/>
            <person name="Takabe Y."/>
            <person name="Mori K."/>
            <person name="Takaichi S."/>
            <person name="Hanada S."/>
        </authorList>
    </citation>
    <scope>NUCLEOTIDE SEQUENCE [LARGE SCALE GENOMIC DNA]</scope>
    <source>
        <strain evidence="4 5">K6</strain>
    </source>
</reference>
<dbReference type="Gene3D" id="3.40.50.720">
    <property type="entry name" value="NAD(P)-binding Rossmann-like Domain"/>
    <property type="match status" value="1"/>
</dbReference>
<evidence type="ECO:0000313" key="4">
    <source>
        <dbReference type="EMBL" id="GFE65731.1"/>
    </source>
</evidence>
<comment type="similarity">
    <text evidence="1">Belongs to the short-chain dehydrogenases/reductases (SDR) family.</text>
</comment>
<dbReference type="SUPFAM" id="SSF51735">
    <property type="entry name" value="NAD(P)-binding Rossmann-fold domains"/>
    <property type="match status" value="1"/>
</dbReference>
<name>A0A6N6JHC4_9RHOB</name>
<dbReference type="RefSeq" id="WP_159808135.1">
    <property type="nucleotide sequence ID" value="NZ_BLJE01000003.1"/>
</dbReference>
<dbReference type="PANTHER" id="PTHR43639">
    <property type="entry name" value="OXIDOREDUCTASE, SHORT-CHAIN DEHYDROGENASE/REDUCTASE FAMILY (AFU_ORTHOLOGUE AFUA_5G02870)"/>
    <property type="match status" value="1"/>
</dbReference>
<dbReference type="EMBL" id="BLJE01000003">
    <property type="protein sequence ID" value="GFE65731.1"/>
    <property type="molecule type" value="Genomic_DNA"/>
</dbReference>
<feature type="domain" description="Ketoreductase" evidence="3">
    <location>
        <begin position="8"/>
        <end position="196"/>
    </location>
</feature>
<evidence type="ECO:0000256" key="1">
    <source>
        <dbReference type="ARBA" id="ARBA00006484"/>
    </source>
</evidence>
<dbReference type="OrthoDB" id="9803333at2"/>
<dbReference type="PRINTS" id="PR00081">
    <property type="entry name" value="GDHRDH"/>
</dbReference>
<dbReference type="InterPro" id="IPR002347">
    <property type="entry name" value="SDR_fam"/>
</dbReference>
<dbReference type="AlphaFoldDB" id="A0A6N6JHC4"/>
<sequence>MEKTLNGKIALVTGGSRNIGKLTALDLAAKGADVIITYRERAKAANETVAEIEALGSRAAALAVDFGDSAGVAGLADAVMKQVRDWGSQDLDILVNNAGTLRIGGFDQITGDDLDAIYTTNFKSVVLLTQALAPHLAEGGRIVNLSSGLANGAFPPLIAYGPLKAALQSMTLYWAQIFGARRITVNAVAPGGLDDDFNAKLFDEIIPGARDYISGNTALGRVGLPEDVSGVIAFLCEPKASFVTGATIRIDGGFKL</sequence>
<dbReference type="PANTHER" id="PTHR43639:SF1">
    <property type="entry name" value="SHORT-CHAIN DEHYDROGENASE_REDUCTASE FAMILY PROTEIN"/>
    <property type="match status" value="1"/>
</dbReference>
<evidence type="ECO:0000256" key="2">
    <source>
        <dbReference type="ARBA" id="ARBA00023002"/>
    </source>
</evidence>
<dbReference type="PRINTS" id="PR00080">
    <property type="entry name" value="SDRFAMILY"/>
</dbReference>
<keyword evidence="2" id="KW-0560">Oxidoreductase</keyword>
<dbReference type="InterPro" id="IPR057326">
    <property type="entry name" value="KR_dom"/>
</dbReference>
<evidence type="ECO:0000259" key="3">
    <source>
        <dbReference type="SMART" id="SM00822"/>
    </source>
</evidence>